<organism evidence="1 2">
    <name type="scientific">Solemya velesiana gill symbiont</name>
    <dbReference type="NCBI Taxonomy" id="1918948"/>
    <lineage>
        <taxon>Bacteria</taxon>
        <taxon>Pseudomonadati</taxon>
        <taxon>Pseudomonadota</taxon>
        <taxon>Gammaproteobacteria</taxon>
        <taxon>sulfur-oxidizing symbionts</taxon>
    </lineage>
</organism>
<gene>
    <name evidence="1" type="ORF">BOW51_11780</name>
</gene>
<dbReference type="AlphaFoldDB" id="A0A1T2KQ27"/>
<comment type="caution">
    <text evidence="1">The sequence shown here is derived from an EMBL/GenBank/DDBJ whole genome shotgun (WGS) entry which is preliminary data.</text>
</comment>
<dbReference type="Proteomes" id="UP000190896">
    <property type="component" value="Unassembled WGS sequence"/>
</dbReference>
<accession>A0A1T2KQ27</accession>
<name>A0A1T2KQ27_9GAMM</name>
<proteinExistence type="predicted"/>
<evidence type="ECO:0000313" key="2">
    <source>
        <dbReference type="Proteomes" id="UP000190896"/>
    </source>
</evidence>
<sequence length="69" mass="7784">MADAHAKTRTATPKVNIHAQLMESRRPQQMKPPFRIGGINTLMQTSVSLQEVHQESKFLTLTLKKGQKV</sequence>
<reference evidence="1 2" key="1">
    <citation type="submission" date="2016-11" db="EMBL/GenBank/DDBJ databases">
        <title>Mixed transmission modes and dynamic genome evolution in an obligate animal-bacterial symbiosis.</title>
        <authorList>
            <person name="Russell S.L."/>
            <person name="Corbett-Detig R.B."/>
            <person name="Cavanaugh C.M."/>
        </authorList>
    </citation>
    <scope>NUCLEOTIDE SEQUENCE [LARGE SCALE GENOMIC DNA]</scope>
    <source>
        <strain evidence="1">Se-Cadez</strain>
    </source>
</reference>
<dbReference type="EMBL" id="MPRJ01000101">
    <property type="protein sequence ID" value="OOZ34942.1"/>
    <property type="molecule type" value="Genomic_DNA"/>
</dbReference>
<protein>
    <submittedName>
        <fullName evidence="1">Uncharacterized protein</fullName>
    </submittedName>
</protein>
<keyword evidence="2" id="KW-1185">Reference proteome</keyword>
<evidence type="ECO:0000313" key="1">
    <source>
        <dbReference type="EMBL" id="OOZ34942.1"/>
    </source>
</evidence>